<name>A0A319DVU1_9EURO</name>
<evidence type="ECO:0000256" key="1">
    <source>
        <dbReference type="ARBA" id="ARBA00022450"/>
    </source>
</evidence>
<dbReference type="AlphaFoldDB" id="A0A319DVU1"/>
<keyword evidence="7" id="KW-1185">Reference proteome</keyword>
<dbReference type="PROSITE" id="PS00455">
    <property type="entry name" value="AMP_BINDING"/>
    <property type="match status" value="1"/>
</dbReference>
<gene>
    <name evidence="6" type="ORF">BO71DRAFT_281685</name>
</gene>
<feature type="domain" description="AMP-dependent synthetase/ligase" evidence="5">
    <location>
        <begin position="61"/>
        <end position="351"/>
    </location>
</feature>
<proteinExistence type="inferred from homology"/>
<dbReference type="PANTHER" id="PTHR45527:SF16">
    <property type="entry name" value="NONRIBOSOMAL PEPTIDE SYNTHASE ATNA-RELATED"/>
    <property type="match status" value="1"/>
</dbReference>
<evidence type="ECO:0000256" key="3">
    <source>
        <dbReference type="ARBA" id="ARBA00022598"/>
    </source>
</evidence>
<reference evidence="6 7" key="1">
    <citation type="submission" date="2018-02" db="EMBL/GenBank/DDBJ databases">
        <title>The genomes of Aspergillus section Nigri reveals drivers in fungal speciation.</title>
        <authorList>
            <consortium name="DOE Joint Genome Institute"/>
            <person name="Vesth T.C."/>
            <person name="Nybo J."/>
            <person name="Theobald S."/>
            <person name="Brandl J."/>
            <person name="Frisvad J.C."/>
            <person name="Nielsen K.F."/>
            <person name="Lyhne E.K."/>
            <person name="Kogle M.E."/>
            <person name="Kuo A."/>
            <person name="Riley R."/>
            <person name="Clum A."/>
            <person name="Nolan M."/>
            <person name="Lipzen A."/>
            <person name="Salamov A."/>
            <person name="Henrissat B."/>
            <person name="Wiebenga A."/>
            <person name="De vries R.P."/>
            <person name="Grigoriev I.V."/>
            <person name="Mortensen U.H."/>
            <person name="Andersen M.R."/>
            <person name="Baker S.E."/>
        </authorList>
    </citation>
    <scope>NUCLEOTIDE SEQUENCE [LARGE SCALE GENOMIC DNA]</scope>
    <source>
        <strain evidence="6 7">CBS 707.79</strain>
    </source>
</reference>
<dbReference type="Gene3D" id="3.40.50.12780">
    <property type="entry name" value="N-terminal domain of ligase-like"/>
    <property type="match status" value="1"/>
</dbReference>
<dbReference type="InterPro" id="IPR020845">
    <property type="entry name" value="AMP-binding_CS"/>
</dbReference>
<comment type="similarity">
    <text evidence="4">Belongs to the NRP synthetase family.</text>
</comment>
<keyword evidence="3" id="KW-0436">Ligase</keyword>
<feature type="non-terminal residue" evidence="6">
    <location>
        <position position="362"/>
    </location>
</feature>
<protein>
    <submittedName>
        <fullName evidence="6">Acetyl-CoA synthetase-like protein</fullName>
    </submittedName>
</protein>
<evidence type="ECO:0000259" key="5">
    <source>
        <dbReference type="Pfam" id="PF00501"/>
    </source>
</evidence>
<organism evidence="6 7">
    <name type="scientific">Aspergillus ellipticus CBS 707.79</name>
    <dbReference type="NCBI Taxonomy" id="1448320"/>
    <lineage>
        <taxon>Eukaryota</taxon>
        <taxon>Fungi</taxon>
        <taxon>Dikarya</taxon>
        <taxon>Ascomycota</taxon>
        <taxon>Pezizomycotina</taxon>
        <taxon>Eurotiomycetes</taxon>
        <taxon>Eurotiomycetidae</taxon>
        <taxon>Eurotiales</taxon>
        <taxon>Aspergillaceae</taxon>
        <taxon>Aspergillus</taxon>
        <taxon>Aspergillus subgen. Circumdati</taxon>
    </lineage>
</organism>
<sequence length="362" mass="38235">LSNEQAANVVSTFEMILHALEGPNARIASIDVLSERSIQHLSAFNLAPRGQPDGYLHALVEEQARTNGDRVAVDAWDGVLTYRELDQYATALRAQLLAMNLNLSGRVVPLCAEKGSWAVVGMLAILKAGAACSPLDPSQPRDRLEGMVRACSAKAAVATQLHASLLRMETVAVVAASSDGVETEAASPIPTAPSPLSAAFLMWTSGSTGQPKGVLLGHASLCLSITTYATASQFTGETRTFEFTSFTFTVSLCDMFGTFSQGGCVCLPSDSQRLNDLAGALRHFRAAFCWLISTSLAGLHPGNVPDLRSVTVGGESLAPDLVARWALHSRLTVSYGTTETCGWCLLNPGLTPGSDSRVLGKP</sequence>
<dbReference type="GO" id="GO:0005737">
    <property type="term" value="C:cytoplasm"/>
    <property type="evidence" value="ECO:0007669"/>
    <property type="project" value="TreeGrafter"/>
</dbReference>
<dbReference type="GO" id="GO:0016874">
    <property type="term" value="F:ligase activity"/>
    <property type="evidence" value="ECO:0007669"/>
    <property type="project" value="UniProtKB-KW"/>
</dbReference>
<dbReference type="GO" id="GO:0031177">
    <property type="term" value="F:phosphopantetheine binding"/>
    <property type="evidence" value="ECO:0007669"/>
    <property type="project" value="TreeGrafter"/>
</dbReference>
<dbReference type="EMBL" id="KZ825921">
    <property type="protein sequence ID" value="PYH92278.1"/>
    <property type="molecule type" value="Genomic_DNA"/>
</dbReference>
<evidence type="ECO:0000313" key="7">
    <source>
        <dbReference type="Proteomes" id="UP000247810"/>
    </source>
</evidence>
<dbReference type="PANTHER" id="PTHR45527">
    <property type="entry name" value="NONRIBOSOMAL PEPTIDE SYNTHETASE"/>
    <property type="match status" value="1"/>
</dbReference>
<dbReference type="SUPFAM" id="SSF56801">
    <property type="entry name" value="Acetyl-CoA synthetase-like"/>
    <property type="match status" value="1"/>
</dbReference>
<dbReference type="VEuPathDB" id="FungiDB:BO71DRAFT_281685"/>
<dbReference type="InterPro" id="IPR000873">
    <property type="entry name" value="AMP-dep_synth/lig_dom"/>
</dbReference>
<dbReference type="GO" id="GO:0043041">
    <property type="term" value="P:amino acid activation for nonribosomal peptide biosynthetic process"/>
    <property type="evidence" value="ECO:0007669"/>
    <property type="project" value="TreeGrafter"/>
</dbReference>
<accession>A0A319DVU1</accession>
<evidence type="ECO:0000256" key="4">
    <source>
        <dbReference type="ARBA" id="ARBA00029454"/>
    </source>
</evidence>
<keyword evidence="1" id="KW-0596">Phosphopantetheine</keyword>
<dbReference type="Proteomes" id="UP000247810">
    <property type="component" value="Unassembled WGS sequence"/>
</dbReference>
<dbReference type="Pfam" id="PF00501">
    <property type="entry name" value="AMP-binding"/>
    <property type="match status" value="1"/>
</dbReference>
<dbReference type="InterPro" id="IPR042099">
    <property type="entry name" value="ANL_N_sf"/>
</dbReference>
<dbReference type="STRING" id="1448320.A0A319DVU1"/>
<keyword evidence="2" id="KW-0597">Phosphoprotein</keyword>
<feature type="non-terminal residue" evidence="6">
    <location>
        <position position="1"/>
    </location>
</feature>
<evidence type="ECO:0000313" key="6">
    <source>
        <dbReference type="EMBL" id="PYH92278.1"/>
    </source>
</evidence>
<dbReference type="GO" id="GO:0044550">
    <property type="term" value="P:secondary metabolite biosynthetic process"/>
    <property type="evidence" value="ECO:0007669"/>
    <property type="project" value="TreeGrafter"/>
</dbReference>
<dbReference type="OrthoDB" id="416786at2759"/>
<evidence type="ECO:0000256" key="2">
    <source>
        <dbReference type="ARBA" id="ARBA00022553"/>
    </source>
</evidence>